<dbReference type="SUPFAM" id="SSF51604">
    <property type="entry name" value="Enolase C-terminal domain-like"/>
    <property type="match status" value="1"/>
</dbReference>
<dbReference type="InterPro" id="IPR029058">
    <property type="entry name" value="AB_hydrolase_fold"/>
</dbReference>
<comment type="caution">
    <text evidence="9">The sequence shown here is derived from an EMBL/GenBank/DDBJ whole genome shotgun (WGS) entry which is preliminary data.</text>
</comment>
<keyword evidence="6" id="KW-0456">Lyase</keyword>
<evidence type="ECO:0000256" key="6">
    <source>
        <dbReference type="ARBA" id="ARBA00023239"/>
    </source>
</evidence>
<dbReference type="InterPro" id="IPR029061">
    <property type="entry name" value="THDP-binding"/>
</dbReference>
<dbReference type="GO" id="GO:0030976">
    <property type="term" value="F:thiamine pyrophosphate binding"/>
    <property type="evidence" value="ECO:0007669"/>
    <property type="project" value="InterPro"/>
</dbReference>
<dbReference type="PANTHER" id="PTHR42916:SF1">
    <property type="entry name" value="PROTEIN PHYLLO, CHLOROPLASTIC"/>
    <property type="match status" value="1"/>
</dbReference>
<dbReference type="InterPro" id="IPR032264">
    <property type="entry name" value="MenD_middle"/>
</dbReference>
<dbReference type="SUPFAM" id="SSF53474">
    <property type="entry name" value="alpha/beta-Hydrolases"/>
    <property type="match status" value="1"/>
</dbReference>
<dbReference type="NCBIfam" id="TIGR00173">
    <property type="entry name" value="menD"/>
    <property type="match status" value="1"/>
</dbReference>
<dbReference type="InterPro" id="IPR010196">
    <property type="entry name" value="OSB_synthase_MenC1"/>
</dbReference>
<dbReference type="InterPro" id="IPR029065">
    <property type="entry name" value="Enolase_C-like"/>
</dbReference>
<feature type="region of interest" description="Disordered" evidence="7">
    <location>
        <begin position="610"/>
        <end position="660"/>
    </location>
</feature>
<evidence type="ECO:0000313" key="9">
    <source>
        <dbReference type="EMBL" id="KAK9817531.1"/>
    </source>
</evidence>
<feature type="domain" description="Mandelate racemase/muconate lactonizing enzyme C-terminal" evidence="8">
    <location>
        <begin position="1532"/>
        <end position="1630"/>
    </location>
</feature>
<proteinExistence type="inferred from homology"/>
<dbReference type="GO" id="GO:0070204">
    <property type="term" value="F:2-succinyl-5-enolpyruvyl-6-hydroxy-3-cyclohexene-1-carboxylic-acid synthase activity"/>
    <property type="evidence" value="ECO:0007669"/>
    <property type="project" value="InterPro"/>
</dbReference>
<dbReference type="InterPro" id="IPR012001">
    <property type="entry name" value="Thiamin_PyroP_enz_TPP-bd_dom"/>
</dbReference>
<dbReference type="GO" id="GO:0009234">
    <property type="term" value="P:menaquinone biosynthetic process"/>
    <property type="evidence" value="ECO:0007669"/>
    <property type="project" value="InterPro"/>
</dbReference>
<protein>
    <recommendedName>
        <fullName evidence="8">Mandelate racemase/muconate lactonizing enzyme C-terminal domain-containing protein</fullName>
    </recommendedName>
</protein>
<dbReference type="InterPro" id="IPR013342">
    <property type="entry name" value="Mandelate_racemase_C"/>
</dbReference>
<keyword evidence="5" id="KW-0464">Manganese</keyword>
<feature type="compositionally biased region" description="Low complexity" evidence="7">
    <location>
        <begin position="648"/>
        <end position="659"/>
    </location>
</feature>
<dbReference type="EMBL" id="JALJOS010000066">
    <property type="protein sequence ID" value="KAK9817531.1"/>
    <property type="molecule type" value="Genomic_DNA"/>
</dbReference>
<feature type="region of interest" description="Disordered" evidence="7">
    <location>
        <begin position="2169"/>
        <end position="2241"/>
    </location>
</feature>
<dbReference type="InterPro" id="IPR000073">
    <property type="entry name" value="AB_hydrolase_1"/>
</dbReference>
<dbReference type="Pfam" id="PF12697">
    <property type="entry name" value="Abhydrolase_6"/>
    <property type="match status" value="1"/>
</dbReference>
<dbReference type="InterPro" id="IPR004433">
    <property type="entry name" value="MenaQ_synth_MenD"/>
</dbReference>
<dbReference type="SFLD" id="SFLDF00009">
    <property type="entry name" value="o-succinylbenzoate_synthase"/>
    <property type="match status" value="1"/>
</dbReference>
<name>A0AAW1Q967_9CHLO</name>
<dbReference type="HAMAP" id="MF_00470">
    <property type="entry name" value="MenC_1"/>
    <property type="match status" value="1"/>
</dbReference>
<evidence type="ECO:0000256" key="3">
    <source>
        <dbReference type="ARBA" id="ARBA00022842"/>
    </source>
</evidence>
<dbReference type="Gene3D" id="3.40.50.970">
    <property type="match status" value="2"/>
</dbReference>
<feature type="compositionally biased region" description="Polar residues" evidence="7">
    <location>
        <begin position="2217"/>
        <end position="2226"/>
    </location>
</feature>
<dbReference type="Gene3D" id="3.40.50.1820">
    <property type="entry name" value="alpha/beta hydrolase"/>
    <property type="match status" value="1"/>
</dbReference>
<dbReference type="SMART" id="SM00922">
    <property type="entry name" value="MR_MLE"/>
    <property type="match status" value="1"/>
</dbReference>
<dbReference type="SUPFAM" id="SSF56322">
    <property type="entry name" value="ADC synthase"/>
    <property type="match status" value="2"/>
</dbReference>
<dbReference type="SUPFAM" id="SSF52518">
    <property type="entry name" value="Thiamin diphosphate-binding fold (THDP-binding)"/>
    <property type="match status" value="2"/>
</dbReference>
<dbReference type="Proteomes" id="UP001438707">
    <property type="component" value="Unassembled WGS sequence"/>
</dbReference>
<dbReference type="InterPro" id="IPR036849">
    <property type="entry name" value="Enolase-like_C_sf"/>
</dbReference>
<feature type="compositionally biased region" description="Polar residues" evidence="7">
    <location>
        <begin position="2183"/>
        <end position="2194"/>
    </location>
</feature>
<dbReference type="InterPro" id="IPR005801">
    <property type="entry name" value="ADC_synthase"/>
</dbReference>
<dbReference type="Gene3D" id="3.20.20.120">
    <property type="entry name" value="Enolase-like C-terminal domain"/>
    <property type="match status" value="1"/>
</dbReference>
<accession>A0AAW1Q967</accession>
<evidence type="ECO:0000256" key="2">
    <source>
        <dbReference type="ARBA" id="ARBA00022723"/>
    </source>
</evidence>
<keyword evidence="3" id="KW-0460">Magnesium</keyword>
<dbReference type="SFLD" id="SFLDS00001">
    <property type="entry name" value="Enolase"/>
    <property type="match status" value="1"/>
</dbReference>
<dbReference type="Pfam" id="PF02776">
    <property type="entry name" value="TPP_enzyme_N"/>
    <property type="match status" value="1"/>
</dbReference>
<dbReference type="GO" id="GO:0000287">
    <property type="term" value="F:magnesium ion binding"/>
    <property type="evidence" value="ECO:0007669"/>
    <property type="project" value="InterPro"/>
</dbReference>
<dbReference type="Gene3D" id="3.60.120.10">
    <property type="entry name" value="Anthranilate synthase"/>
    <property type="match status" value="2"/>
</dbReference>
<dbReference type="HAMAP" id="MF_01659">
    <property type="entry name" value="MenD"/>
    <property type="match status" value="1"/>
</dbReference>
<evidence type="ECO:0000259" key="8">
    <source>
        <dbReference type="SMART" id="SM00922"/>
    </source>
</evidence>
<reference evidence="9 10" key="1">
    <citation type="journal article" date="2024" name="Nat. Commun.">
        <title>Phylogenomics reveals the evolutionary origins of lichenization in chlorophyte algae.</title>
        <authorList>
            <person name="Puginier C."/>
            <person name="Libourel C."/>
            <person name="Otte J."/>
            <person name="Skaloud P."/>
            <person name="Haon M."/>
            <person name="Grisel S."/>
            <person name="Petersen M."/>
            <person name="Berrin J.G."/>
            <person name="Delaux P.M."/>
            <person name="Dal Grande F."/>
            <person name="Keller J."/>
        </authorList>
    </citation>
    <scope>NUCLEOTIDE SEQUENCE [LARGE SCALE GENOMIC DNA]</scope>
    <source>
        <strain evidence="9 10">SAG 2145</strain>
    </source>
</reference>
<dbReference type="GO" id="GO:0016836">
    <property type="term" value="F:hydro-lyase activity"/>
    <property type="evidence" value="ECO:0007669"/>
    <property type="project" value="InterPro"/>
</dbReference>
<dbReference type="Pfam" id="PF00425">
    <property type="entry name" value="Chorismate_bind"/>
    <property type="match status" value="1"/>
</dbReference>
<dbReference type="Gene3D" id="3.40.50.1220">
    <property type="entry name" value="TPP-binding domain"/>
    <property type="match status" value="1"/>
</dbReference>
<dbReference type="SFLD" id="SFLDG00180">
    <property type="entry name" value="muconate_cycloisomerase"/>
    <property type="match status" value="1"/>
</dbReference>
<organism evidence="9 10">
    <name type="scientific">Apatococcus lobatus</name>
    <dbReference type="NCBI Taxonomy" id="904363"/>
    <lineage>
        <taxon>Eukaryota</taxon>
        <taxon>Viridiplantae</taxon>
        <taxon>Chlorophyta</taxon>
        <taxon>core chlorophytes</taxon>
        <taxon>Trebouxiophyceae</taxon>
        <taxon>Chlorellales</taxon>
        <taxon>Chlorellaceae</taxon>
        <taxon>Apatococcus</taxon>
    </lineage>
</organism>
<dbReference type="CDD" id="cd07037">
    <property type="entry name" value="TPP_PYR_MenD"/>
    <property type="match status" value="1"/>
</dbReference>
<keyword evidence="2" id="KW-0479">Metal-binding</keyword>
<dbReference type="PANTHER" id="PTHR42916">
    <property type="entry name" value="2-SUCCINYL-5-ENOLPYRUVYL-6-HYDROXY-3-CYCLOHEXENE-1-CARBOXYLATE SYNTHASE"/>
    <property type="match status" value="1"/>
</dbReference>
<dbReference type="CDD" id="cd02009">
    <property type="entry name" value="TPP_SHCHC_synthase"/>
    <property type="match status" value="1"/>
</dbReference>
<evidence type="ECO:0000256" key="1">
    <source>
        <dbReference type="ARBA" id="ARBA00022679"/>
    </source>
</evidence>
<feature type="region of interest" description="Disordered" evidence="7">
    <location>
        <begin position="1844"/>
        <end position="1919"/>
    </location>
</feature>
<evidence type="ECO:0000256" key="7">
    <source>
        <dbReference type="SAM" id="MobiDB-lite"/>
    </source>
</evidence>
<dbReference type="Pfam" id="PF16582">
    <property type="entry name" value="TPP_enzyme_M_2"/>
    <property type="match status" value="1"/>
</dbReference>
<sequence length="2327" mass="247713">MAYEGCIVPPKQKLAASGGHLAKRPMQQHGHTQNSRNPAPCSRHICGFPAVNHQAHRPCRRRPSTHICIAANAVFQQQSEQQAAAPVHPGFARDVHGGLSCQATELLPAEVSLAHAMRSMRRTVDDAEQQLSHHTSGCVRLEIPVPRDASALKWLQGQPQVSSLQPRIYFSPRASSAPSTPGGDRAELGMLGSGAVAGAGAAWLWQGQPGQAVDEALMQDIQSFLNPASPRLRALGGGRFDQQQVPSPEWADFGSFIFMLPRLELMEAAGCSLLACTLAWGPAGGLGSGPGDVHAAADGIRAALSSAASSAAHAAPPVKVVQSSQEHVPNREQWEAQMGPLPATLKSTNDPSELSNVDPEMALDEYNSNGQDGLDDLLAILDADQDDDNLVVEDGMSKLVLARQTNISFDGRLDPLNLLAALQERDPRSYQLFIQLSSGAAFFGITPENLYTKTGRSVASEAVAATRPRGPPGDVEADFFLAFDLLRNPKDHFEFTQVRNWIKRALMGICDVVTLEREKSVLKQSTVQHLYARLAATLQPEANDATLLAALHPTPATCGRPRQDAFEALRETERFDRGFYAGPFGWVSGSSSEFAVAIRSALLHAPADSPFPSSNDSAVDNSTAVNGSQQLPPCSSSSALADGHMWQGAGSNGSARANGVDPQNAAVFDRSTLEHHHNGKHISSDMDRALKGTQADVKQRMQRRLSLYAGVGIVRGSTPAEEWGELELKVRQFQAQLRPVPSLAAMTNINLLWTRLMAEELCRLGCNTFCIAPGSRSSPLTAAVAMQPRSVIIPCIDERSLGFWALGHAKATGKPAVVITSSGTAVANLLPAVVEAAQAGVPLLILSADRPSELRDTGANQTIDQMKIFGAYARWHADLPAPSDSIPARTILTTVDAAVRTAITGPMGPVHLNCQFREPLTPTFCPWQPSCLQGLERWETDSQPFTTSAAPLAPTLQQSPSAGLDATWQSALEALATTQRGLIVVGELRTGAEAVAALQIAKQLGWPIAVDVLSGLRVGSSNSSEAGEAAVLRSLDHVLLDKDEVWQHVQPDTVLQLGGHITSKRITSFLEWCCLSRLDRPGTAWLFASETAARQDEKHLLTHHLQSSIHSLAALLTSVPPAQVPGRRREYTALMQALDDAACEESQAWLGATTRLNEMHVARTLSEMLPPGDGLFLGNSMPIRDMEMYAAVPQWAVTTAATDVAAGSQSRVACGLGNPVASNRGASGIDGVISSAAGFAAGLGRPVTLAIGDVSFLHDVNGLNLLRTGEADPPLTILLINNGGGSIFSFLPIADTLPADTFNRLWTTPQNVDLSSMCRAHGIPHQNVRQLEELGPALVLLRQLSGAPWAASSLPLQCLMMVTAANLQCFQLPLRRPLTTEAAWNSHRHGILLRLHCCIGDQTVIGIGEASPLPGLHRETMEDAEMQLRLLCQLLPKMVIPWTVPLLQGEMAAWIQNHLGLGPGNLWPSVRFALETALLATVASAKQIPLAHLLRNPTSLHAAHTDDYARPSSFSVPSCIQLNGLIGGTSSPQEAAAAAKDLTEQGYLTIKIKVGRLKDPAEDAARVLAVRQAVGVNIQLRADANQAWTLPQASTFGRQAAPAQLQYIEEPLQPQLLHQLSDFHKATGISVALDESVDACLQQPGSPLTATSPESPSWPALEGETLAVGRRAAGRMRDLQLHGLMKVLGNDGHRIVKALVVKPSVVGGFEACCYTARWAERNGMQVVISSAFESSVGLAACAQLAAALPAANLAHGLGTLHWFQQDVMLMAPAANIWHAAHISVEGSCKLMSQAASGMYLNTETTSPCWTPPDLGDSSALVALGHVSYIFQLLYSSSPYGTQPFSCSSSSSSPGSPDAIQESPASQEMHLPGHDRFSKTSGSSSSGGSGMLKHDTVTTIPGSDDTRQQEKGLPSSSTEQILPGIGVVSAERVAPHRAAQHGAVRKPLILFLHGFLGSGRDWEPLMTALAPHFQCIAVDLPGHGRTHVRSQHSDAAIDPGAFSLEAAADAVAELICQQQLQGCCVVGYSLGARLALLLAHRHAGLISGTVIISGSPGIKDKTAAASRAAWDDTLAASMRTGGLRAFVGTWYTASMWSTLRAHPRFEEQKDARASAHMYPEQLAQSLSSMSSGRQPPLWESMPAMQLPILFIAGQQDPKFAGLASAMAAAMRQQPGHSPMAAGSAVSQSGGPSGQTPRPHHEKTSQPGQMPSVDYKQTAIGQRASQEAGQRASGDASVGRHNTLDTRSQHKEAAIDLPADRWVQTALPPHEDPATLGMAVSSQRNRGYGYNILSGSGHACHIERPELVAPMLAGFILGVALYQSSELAG</sequence>
<feature type="compositionally biased region" description="Polar residues" evidence="7">
    <location>
        <begin position="611"/>
        <end position="639"/>
    </location>
</feature>
<dbReference type="SUPFAM" id="SSF54826">
    <property type="entry name" value="Enolase N-terminal domain-like"/>
    <property type="match status" value="1"/>
</dbReference>
<dbReference type="Pfam" id="PF13378">
    <property type="entry name" value="MR_MLE_C"/>
    <property type="match status" value="1"/>
</dbReference>
<feature type="region of interest" description="Disordered" evidence="7">
    <location>
        <begin position="17"/>
        <end position="39"/>
    </location>
</feature>
<keyword evidence="1" id="KW-0808">Transferase</keyword>
<keyword evidence="10" id="KW-1185">Reference proteome</keyword>
<feature type="compositionally biased region" description="Low complexity" evidence="7">
    <location>
        <begin position="1844"/>
        <end position="1856"/>
    </location>
</feature>
<evidence type="ECO:0000256" key="4">
    <source>
        <dbReference type="ARBA" id="ARBA00023052"/>
    </source>
</evidence>
<keyword evidence="4" id="KW-0786">Thiamine pyrophosphate</keyword>
<evidence type="ECO:0000256" key="5">
    <source>
        <dbReference type="ARBA" id="ARBA00023211"/>
    </source>
</evidence>
<evidence type="ECO:0000313" key="10">
    <source>
        <dbReference type="Proteomes" id="UP001438707"/>
    </source>
</evidence>
<dbReference type="Gene3D" id="3.30.390.10">
    <property type="entry name" value="Enolase-like, N-terminal domain"/>
    <property type="match status" value="1"/>
</dbReference>
<dbReference type="InterPro" id="IPR029017">
    <property type="entry name" value="Enolase-like_N"/>
</dbReference>
<gene>
    <name evidence="9" type="ORF">WJX74_009453</name>
</gene>
<dbReference type="InterPro" id="IPR015890">
    <property type="entry name" value="Chorismate_C"/>
</dbReference>